<gene>
    <name evidence="3" type="ORF">D5H75_02370</name>
</gene>
<accession>A0A3A4BAN3</accession>
<reference evidence="3 4" key="1">
    <citation type="submission" date="2018-09" db="EMBL/GenBank/DDBJ databases">
        <title>YIM 75507 draft genome.</title>
        <authorList>
            <person name="Tang S."/>
            <person name="Feng Y."/>
        </authorList>
    </citation>
    <scope>NUCLEOTIDE SEQUENCE [LARGE SCALE GENOMIC DNA]</scope>
    <source>
        <strain evidence="3 4">YIM 75507</strain>
    </source>
</reference>
<comment type="caution">
    <text evidence="3">The sequence shown here is derived from an EMBL/GenBank/DDBJ whole genome shotgun (WGS) entry which is preliminary data.</text>
</comment>
<dbReference type="EMBL" id="QZEY01000001">
    <property type="protein sequence ID" value="RJL35653.1"/>
    <property type="molecule type" value="Genomic_DNA"/>
</dbReference>
<evidence type="ECO:0000256" key="1">
    <source>
        <dbReference type="ARBA" id="ARBA00023002"/>
    </source>
</evidence>
<sequence>MLPNLDGEAGAGAEQRLRDETIIWLTTVRPDGQPQTSPVGYVWDGVRFLIISNPGAPKIRNLRDNPKVTLHLDLDRDAERFSVLTIEGIAELEPAPPGEPAPLSEREVSAYLEKHQESMRWAGLTPEETFADFSTVIRVTPTRARCY</sequence>
<dbReference type="OrthoDB" id="157302at2"/>
<dbReference type="GO" id="GO:0005829">
    <property type="term" value="C:cytosol"/>
    <property type="evidence" value="ECO:0007669"/>
    <property type="project" value="TreeGrafter"/>
</dbReference>
<dbReference type="Proteomes" id="UP000265768">
    <property type="component" value="Unassembled WGS sequence"/>
</dbReference>
<name>A0A3A4BAN3_9ACTN</name>
<keyword evidence="4" id="KW-1185">Reference proteome</keyword>
<dbReference type="SUPFAM" id="SSF50475">
    <property type="entry name" value="FMN-binding split barrel"/>
    <property type="match status" value="1"/>
</dbReference>
<keyword evidence="1" id="KW-0560">Oxidoreductase</keyword>
<evidence type="ECO:0000313" key="3">
    <source>
        <dbReference type="EMBL" id="RJL35653.1"/>
    </source>
</evidence>
<evidence type="ECO:0000259" key="2">
    <source>
        <dbReference type="Pfam" id="PF01243"/>
    </source>
</evidence>
<dbReference type="Gene3D" id="2.30.110.10">
    <property type="entry name" value="Electron Transport, Fmn-binding Protein, Chain A"/>
    <property type="match status" value="1"/>
</dbReference>
<dbReference type="InterPro" id="IPR012349">
    <property type="entry name" value="Split_barrel_FMN-bd"/>
</dbReference>
<feature type="domain" description="Pyridoxamine 5'-phosphate oxidase N-terminal" evidence="2">
    <location>
        <begin position="14"/>
        <end position="140"/>
    </location>
</feature>
<dbReference type="InterPro" id="IPR052019">
    <property type="entry name" value="F420H2_bilvrd_red/Heme_oxyg"/>
</dbReference>
<dbReference type="PANTHER" id="PTHR35176">
    <property type="entry name" value="HEME OXYGENASE HI_0854-RELATED"/>
    <property type="match status" value="1"/>
</dbReference>
<protein>
    <submittedName>
        <fullName evidence="3">DUF385 domain-containing protein</fullName>
    </submittedName>
</protein>
<dbReference type="PANTHER" id="PTHR35176:SF6">
    <property type="entry name" value="HEME OXYGENASE HI_0854-RELATED"/>
    <property type="match status" value="1"/>
</dbReference>
<organism evidence="3 4">
    <name type="scientific">Bailinhaonella thermotolerans</name>
    <dbReference type="NCBI Taxonomy" id="1070861"/>
    <lineage>
        <taxon>Bacteria</taxon>
        <taxon>Bacillati</taxon>
        <taxon>Actinomycetota</taxon>
        <taxon>Actinomycetes</taxon>
        <taxon>Streptosporangiales</taxon>
        <taxon>Streptosporangiaceae</taxon>
        <taxon>Bailinhaonella</taxon>
    </lineage>
</organism>
<dbReference type="RefSeq" id="WP_119924627.1">
    <property type="nucleotide sequence ID" value="NZ_QZEY01000001.1"/>
</dbReference>
<dbReference type="GO" id="GO:0016627">
    <property type="term" value="F:oxidoreductase activity, acting on the CH-CH group of donors"/>
    <property type="evidence" value="ECO:0007669"/>
    <property type="project" value="TreeGrafter"/>
</dbReference>
<dbReference type="GO" id="GO:0070967">
    <property type="term" value="F:coenzyme F420 binding"/>
    <property type="evidence" value="ECO:0007669"/>
    <property type="project" value="TreeGrafter"/>
</dbReference>
<dbReference type="Pfam" id="PF01243">
    <property type="entry name" value="PNPOx_N"/>
    <property type="match status" value="1"/>
</dbReference>
<evidence type="ECO:0000313" key="4">
    <source>
        <dbReference type="Proteomes" id="UP000265768"/>
    </source>
</evidence>
<dbReference type="InterPro" id="IPR011576">
    <property type="entry name" value="Pyridox_Oxase_N"/>
</dbReference>
<dbReference type="AlphaFoldDB" id="A0A3A4BAN3"/>
<proteinExistence type="predicted"/>